<feature type="domain" description="Alpha-L-fucosidase C-terminal" evidence="8">
    <location>
        <begin position="405"/>
        <end position="488"/>
    </location>
</feature>
<dbReference type="Gene3D" id="3.20.20.80">
    <property type="entry name" value="Glycosidases"/>
    <property type="match status" value="1"/>
</dbReference>
<name>A0ABP6X6A3_9FLAO</name>
<dbReference type="InterPro" id="IPR016286">
    <property type="entry name" value="FUC_metazoa-typ"/>
</dbReference>
<evidence type="ECO:0000313" key="9">
    <source>
        <dbReference type="EMBL" id="GAA3562088.1"/>
    </source>
</evidence>
<dbReference type="Pfam" id="PF01120">
    <property type="entry name" value="Alpha_L_fucos"/>
    <property type="match status" value="1"/>
</dbReference>
<dbReference type="InterPro" id="IPR057739">
    <property type="entry name" value="Glyco_hydro_29_N"/>
</dbReference>
<evidence type="ECO:0000256" key="6">
    <source>
        <dbReference type="ARBA" id="ARBA00023295"/>
    </source>
</evidence>
<dbReference type="Gene3D" id="2.60.40.1180">
    <property type="entry name" value="Golgi alpha-mannosidase II"/>
    <property type="match status" value="1"/>
</dbReference>
<evidence type="ECO:0000256" key="5">
    <source>
        <dbReference type="ARBA" id="ARBA00022801"/>
    </source>
</evidence>
<dbReference type="RefSeq" id="WP_345004846.1">
    <property type="nucleotide sequence ID" value="NZ_BAABCY010000032.1"/>
</dbReference>
<dbReference type="InterPro" id="IPR000933">
    <property type="entry name" value="Glyco_hydro_29"/>
</dbReference>
<evidence type="ECO:0000259" key="8">
    <source>
        <dbReference type="Pfam" id="PF16757"/>
    </source>
</evidence>
<dbReference type="InterPro" id="IPR013780">
    <property type="entry name" value="Glyco_hydro_b"/>
</dbReference>
<dbReference type="EC" id="3.2.1.51" evidence="3"/>
<dbReference type="Pfam" id="PF16757">
    <property type="entry name" value="Fucosidase_C"/>
    <property type="match status" value="1"/>
</dbReference>
<dbReference type="SMART" id="SM00812">
    <property type="entry name" value="Alpha_L_fucos"/>
    <property type="match status" value="1"/>
</dbReference>
<accession>A0ABP6X6A3</accession>
<sequence length="492" mass="56939">MKKTLLIITVLFSIQLFSQAIYEDERYVPETDPLVLEKLDEWQGLKFGLLMHWGTYSQWGIVESWSLCPEEYGWCERKKGSNPNDYFAYKKEYEALQTTFNPVKFDPDRWAKAAKDAGMRYVVFTTKHHDGFSMFDSKYTDYKITSPKTPFSSNPKANIAKEIFSSFRNQGLWAGAYFSKPDWNVKSYWDPYFPPKDRNVNYSPVDYPEKWQEYVDFTHNQIMELMTDYGKIDILWLDGGWVAKTPKAEITEWYKHNIANDEEGYLKHRIINQDIKMDELVVKARKKQPGLIVVDRAVHGKNQNYLTPENRVPEKTLPYPWESCIISGGGWSYTPNAKYMSAREGIHMLVDVVAKGGNLLLNVAPSPEGEWQQDAYDLLKAYGDWMDVNSTAIYETKPIAPFKENNICMTQNKKGNVFLFYLAAEGEDKIPAEVVVKSITPKRGAKITMLGSNKRLKWVKQDEGFKVIIPESLRNNLPSKYAWTLKIEAVNK</sequence>
<feature type="domain" description="Glycoside hydrolase family 29 N-terminal" evidence="7">
    <location>
        <begin position="19"/>
        <end position="390"/>
    </location>
</feature>
<evidence type="ECO:0000256" key="3">
    <source>
        <dbReference type="ARBA" id="ARBA00012662"/>
    </source>
</evidence>
<keyword evidence="5" id="KW-0378">Hydrolase</keyword>
<evidence type="ECO:0000256" key="4">
    <source>
        <dbReference type="ARBA" id="ARBA00022729"/>
    </source>
</evidence>
<evidence type="ECO:0000313" key="10">
    <source>
        <dbReference type="Proteomes" id="UP001500954"/>
    </source>
</evidence>
<evidence type="ECO:0000256" key="2">
    <source>
        <dbReference type="ARBA" id="ARBA00007951"/>
    </source>
</evidence>
<proteinExistence type="inferred from homology"/>
<dbReference type="PIRSF" id="PIRSF001092">
    <property type="entry name" value="Alpha-L-fucosidase"/>
    <property type="match status" value="1"/>
</dbReference>
<evidence type="ECO:0000259" key="7">
    <source>
        <dbReference type="Pfam" id="PF01120"/>
    </source>
</evidence>
<dbReference type="Proteomes" id="UP001500954">
    <property type="component" value="Unassembled WGS sequence"/>
</dbReference>
<protein>
    <recommendedName>
        <fullName evidence="3">alpha-L-fucosidase</fullName>
        <ecNumber evidence="3">3.2.1.51</ecNumber>
    </recommendedName>
</protein>
<keyword evidence="4" id="KW-0732">Signal</keyword>
<organism evidence="9 10">
    <name type="scientific">Snuella lapsa</name>
    <dbReference type="NCBI Taxonomy" id="870481"/>
    <lineage>
        <taxon>Bacteria</taxon>
        <taxon>Pseudomonadati</taxon>
        <taxon>Bacteroidota</taxon>
        <taxon>Flavobacteriia</taxon>
        <taxon>Flavobacteriales</taxon>
        <taxon>Flavobacteriaceae</taxon>
        <taxon>Snuella</taxon>
    </lineage>
</organism>
<dbReference type="SUPFAM" id="SSF51445">
    <property type="entry name" value="(Trans)glycosidases"/>
    <property type="match status" value="1"/>
</dbReference>
<keyword evidence="10" id="KW-1185">Reference proteome</keyword>
<dbReference type="PANTHER" id="PTHR10030:SF37">
    <property type="entry name" value="ALPHA-L-FUCOSIDASE-RELATED"/>
    <property type="match status" value="1"/>
</dbReference>
<dbReference type="PANTHER" id="PTHR10030">
    <property type="entry name" value="ALPHA-L-FUCOSIDASE"/>
    <property type="match status" value="1"/>
</dbReference>
<comment type="similarity">
    <text evidence="2">Belongs to the glycosyl hydrolase 29 family.</text>
</comment>
<reference evidence="10" key="1">
    <citation type="journal article" date="2019" name="Int. J. Syst. Evol. Microbiol.">
        <title>The Global Catalogue of Microorganisms (GCM) 10K type strain sequencing project: providing services to taxonomists for standard genome sequencing and annotation.</title>
        <authorList>
            <consortium name="The Broad Institute Genomics Platform"/>
            <consortium name="The Broad Institute Genome Sequencing Center for Infectious Disease"/>
            <person name="Wu L."/>
            <person name="Ma J."/>
        </authorList>
    </citation>
    <scope>NUCLEOTIDE SEQUENCE [LARGE SCALE GENOMIC DNA]</scope>
    <source>
        <strain evidence="10">JCM 17111</strain>
    </source>
</reference>
<gene>
    <name evidence="9" type="ORF">GCM10022395_10860</name>
</gene>
<dbReference type="InterPro" id="IPR031919">
    <property type="entry name" value="Fucosidase_C"/>
</dbReference>
<dbReference type="InterPro" id="IPR017853">
    <property type="entry name" value="GH"/>
</dbReference>
<keyword evidence="6" id="KW-0326">Glycosidase</keyword>
<comment type="caution">
    <text evidence="9">The sequence shown here is derived from an EMBL/GenBank/DDBJ whole genome shotgun (WGS) entry which is preliminary data.</text>
</comment>
<comment type="function">
    <text evidence="1">Alpha-L-fucosidase is responsible for hydrolyzing the alpha-1,6-linked fucose joined to the reducing-end N-acetylglucosamine of the carbohydrate moieties of glycoproteins.</text>
</comment>
<dbReference type="EMBL" id="BAABCY010000032">
    <property type="protein sequence ID" value="GAA3562088.1"/>
    <property type="molecule type" value="Genomic_DNA"/>
</dbReference>
<evidence type="ECO:0000256" key="1">
    <source>
        <dbReference type="ARBA" id="ARBA00004071"/>
    </source>
</evidence>